<gene>
    <name evidence="2" type="ORF">BOVATA_002350</name>
</gene>
<dbReference type="Gene3D" id="3.40.630.30">
    <property type="match status" value="1"/>
</dbReference>
<protein>
    <submittedName>
        <fullName evidence="2">Acetyltransferase</fullName>
    </submittedName>
</protein>
<feature type="domain" description="N-acetyltransferase" evidence="1">
    <location>
        <begin position="122"/>
        <end position="188"/>
    </location>
</feature>
<dbReference type="EMBL" id="BDSA01000001">
    <property type="protein sequence ID" value="GBE58742.1"/>
    <property type="molecule type" value="Genomic_DNA"/>
</dbReference>
<reference evidence="2 3" key="1">
    <citation type="journal article" date="2017" name="BMC Genomics">
        <title>Whole-genome assembly of Babesia ovata and comparative genomics between closely related pathogens.</title>
        <authorList>
            <person name="Yamagishi J."/>
            <person name="Asada M."/>
            <person name="Hakimi H."/>
            <person name="Tanaka T.Q."/>
            <person name="Sugimoto C."/>
            <person name="Kawazu S."/>
        </authorList>
    </citation>
    <scope>NUCLEOTIDE SEQUENCE [LARGE SCALE GENOMIC DNA]</scope>
    <source>
        <strain evidence="2 3">Miyake</strain>
    </source>
</reference>
<dbReference type="GO" id="GO:0016747">
    <property type="term" value="F:acyltransferase activity, transferring groups other than amino-acyl groups"/>
    <property type="evidence" value="ECO:0007669"/>
    <property type="project" value="InterPro"/>
</dbReference>
<proteinExistence type="predicted"/>
<dbReference type="InterPro" id="IPR000182">
    <property type="entry name" value="GNAT_dom"/>
</dbReference>
<dbReference type="Pfam" id="PF00583">
    <property type="entry name" value="Acetyltransf_1"/>
    <property type="match status" value="1"/>
</dbReference>
<dbReference type="RefSeq" id="XP_028864985.1">
    <property type="nucleotide sequence ID" value="XM_029009152.1"/>
</dbReference>
<dbReference type="OrthoDB" id="361214at2759"/>
<sequence>MASLSSVTQDLAEKLHISADKREDHDQPTTGKESYHVLSERAIHIHDVTKHTLRQAWLVLVHSLPYKFDAYLEEGAIFPDVRPFARYTNYSSMLYMFNYAVALALCDVVKYEWPAATKKHFGKGTGRPKPEPYAVVIMALAALPKYRGVNVSKRLFDYTVKKAAEARIFKLYALTDEQGAALYTKLGFTPCDDSPVKLGDLKVTDESSNLCNFTIMQYTNMGAN</sequence>
<evidence type="ECO:0000313" key="2">
    <source>
        <dbReference type="EMBL" id="GBE58742.1"/>
    </source>
</evidence>
<evidence type="ECO:0000313" key="3">
    <source>
        <dbReference type="Proteomes" id="UP000236319"/>
    </source>
</evidence>
<dbReference type="InterPro" id="IPR016181">
    <property type="entry name" value="Acyl_CoA_acyltransferase"/>
</dbReference>
<dbReference type="VEuPathDB" id="PiroplasmaDB:BOVATA_002350"/>
<dbReference type="AlphaFoldDB" id="A0A2H6K6Y7"/>
<dbReference type="Proteomes" id="UP000236319">
    <property type="component" value="Unassembled WGS sequence"/>
</dbReference>
<evidence type="ECO:0000259" key="1">
    <source>
        <dbReference type="Pfam" id="PF00583"/>
    </source>
</evidence>
<name>A0A2H6K6Y7_9APIC</name>
<dbReference type="SUPFAM" id="SSF55729">
    <property type="entry name" value="Acyl-CoA N-acyltransferases (Nat)"/>
    <property type="match status" value="1"/>
</dbReference>
<dbReference type="GeneID" id="39872512"/>
<comment type="caution">
    <text evidence="2">The sequence shown here is derived from an EMBL/GenBank/DDBJ whole genome shotgun (WGS) entry which is preliminary data.</text>
</comment>
<keyword evidence="2" id="KW-0808">Transferase</keyword>
<organism evidence="2 3">
    <name type="scientific">Babesia ovata</name>
    <dbReference type="NCBI Taxonomy" id="189622"/>
    <lineage>
        <taxon>Eukaryota</taxon>
        <taxon>Sar</taxon>
        <taxon>Alveolata</taxon>
        <taxon>Apicomplexa</taxon>
        <taxon>Aconoidasida</taxon>
        <taxon>Piroplasmida</taxon>
        <taxon>Babesiidae</taxon>
        <taxon>Babesia</taxon>
    </lineage>
</organism>
<keyword evidence="3" id="KW-1185">Reference proteome</keyword>
<accession>A0A2H6K6Y7</accession>